<dbReference type="EMBL" id="CASHTH010001474">
    <property type="protein sequence ID" value="CAI8015874.1"/>
    <property type="molecule type" value="Genomic_DNA"/>
</dbReference>
<dbReference type="Gene3D" id="2.30.110.10">
    <property type="entry name" value="Electron Transport, Fmn-binding Protein, Chain A"/>
    <property type="match status" value="1"/>
</dbReference>
<comment type="caution">
    <text evidence="4">The sequence shown here is derived from an EMBL/GenBank/DDBJ whole genome shotgun (WGS) entry which is preliminary data.</text>
</comment>
<reference evidence="4" key="1">
    <citation type="submission" date="2023-03" db="EMBL/GenBank/DDBJ databases">
        <authorList>
            <person name="Steffen K."/>
            <person name="Cardenas P."/>
        </authorList>
    </citation>
    <scope>NUCLEOTIDE SEQUENCE</scope>
</reference>
<evidence type="ECO:0000313" key="5">
    <source>
        <dbReference type="Proteomes" id="UP001174909"/>
    </source>
</evidence>
<dbReference type="AlphaFoldDB" id="A0AA35RRH2"/>
<comment type="similarity">
    <text evidence="1">Belongs to the non-flavoprotein flavin reductase family.</text>
</comment>
<sequence>MDAREIRHVMGHFATGVTIITTKDKAGVPTGITANAFSSLSLDPPLVLVCIDKKANCYDCFEDSGLFAVNLLGEHQEHIANRFATKGIEKFQDIAWHMSGNDIPLLDETIGYIECTVGPGYDGGDHTIYLGQVIHAQAAGERPLLFFKGKYQRLRKRTRSAWGARGRMRWARAGLKPAPTPPCAGTSRVETCP</sequence>
<dbReference type="PANTHER" id="PTHR30466:SF11">
    <property type="entry name" value="FLAVIN-DEPENDENT MONOOXYGENASE, REDUCTASE SUBUNIT HSAB"/>
    <property type="match status" value="1"/>
</dbReference>
<dbReference type="InterPro" id="IPR050268">
    <property type="entry name" value="NADH-dep_flavin_reductase"/>
</dbReference>
<dbReference type="GO" id="GO:0042602">
    <property type="term" value="F:riboflavin reductase (NADPH) activity"/>
    <property type="evidence" value="ECO:0007669"/>
    <property type="project" value="TreeGrafter"/>
</dbReference>
<organism evidence="4 5">
    <name type="scientific">Geodia barretti</name>
    <name type="common">Barrett's horny sponge</name>
    <dbReference type="NCBI Taxonomy" id="519541"/>
    <lineage>
        <taxon>Eukaryota</taxon>
        <taxon>Metazoa</taxon>
        <taxon>Porifera</taxon>
        <taxon>Demospongiae</taxon>
        <taxon>Heteroscleromorpha</taxon>
        <taxon>Tetractinellida</taxon>
        <taxon>Astrophorina</taxon>
        <taxon>Geodiidae</taxon>
        <taxon>Geodia</taxon>
    </lineage>
</organism>
<keyword evidence="5" id="KW-1185">Reference proteome</keyword>
<keyword evidence="4" id="KW-0503">Monooxygenase</keyword>
<protein>
    <submittedName>
        <fullName evidence="4">Flavin-dependent monooxygenase, reductase subunit HsaB</fullName>
    </submittedName>
</protein>
<dbReference type="Proteomes" id="UP001174909">
    <property type="component" value="Unassembled WGS sequence"/>
</dbReference>
<dbReference type="InterPro" id="IPR002563">
    <property type="entry name" value="Flavin_Rdtase-like_dom"/>
</dbReference>
<dbReference type="GO" id="GO:0010181">
    <property type="term" value="F:FMN binding"/>
    <property type="evidence" value="ECO:0007669"/>
    <property type="project" value="InterPro"/>
</dbReference>
<proteinExistence type="inferred from homology"/>
<dbReference type="InterPro" id="IPR012349">
    <property type="entry name" value="Split_barrel_FMN-bd"/>
</dbReference>
<dbReference type="PANTHER" id="PTHR30466">
    <property type="entry name" value="FLAVIN REDUCTASE"/>
    <property type="match status" value="1"/>
</dbReference>
<evidence type="ECO:0000256" key="1">
    <source>
        <dbReference type="ARBA" id="ARBA00008898"/>
    </source>
</evidence>
<dbReference type="SUPFAM" id="SSF50475">
    <property type="entry name" value="FMN-binding split barrel"/>
    <property type="match status" value="1"/>
</dbReference>
<dbReference type="Pfam" id="PF01613">
    <property type="entry name" value="Flavin_Reduct"/>
    <property type="match status" value="1"/>
</dbReference>
<gene>
    <name evidence="4" type="ORF">GBAR_LOCUS9808</name>
</gene>
<evidence type="ECO:0000313" key="4">
    <source>
        <dbReference type="EMBL" id="CAI8015874.1"/>
    </source>
</evidence>
<name>A0AA35RRH2_GEOBA</name>
<dbReference type="SMART" id="SM00903">
    <property type="entry name" value="Flavin_Reduct"/>
    <property type="match status" value="1"/>
</dbReference>
<evidence type="ECO:0000259" key="3">
    <source>
        <dbReference type="SMART" id="SM00903"/>
    </source>
</evidence>
<feature type="domain" description="Flavin reductase like" evidence="3">
    <location>
        <begin position="10"/>
        <end position="153"/>
    </location>
</feature>
<dbReference type="GO" id="GO:0004497">
    <property type="term" value="F:monooxygenase activity"/>
    <property type="evidence" value="ECO:0007669"/>
    <property type="project" value="UniProtKB-KW"/>
</dbReference>
<accession>A0AA35RRH2</accession>
<keyword evidence="2" id="KW-0560">Oxidoreductase</keyword>
<evidence type="ECO:0000256" key="2">
    <source>
        <dbReference type="ARBA" id="ARBA00023002"/>
    </source>
</evidence>